<sequence length="155" mass="17838">MIRGITFEIPNNPGQYLQHILSCVNMSQLNWYNAGGEAYIIKNGEFGASLFDENERFIDGKILQKRLSDNLYYLIFTDLKGFPRNVRAENVETYEEFVMSKCTFVILIVDCVNVTIYSKDMAQIQLIFEQANGAGYENIVVIQDESDARNRLSVW</sequence>
<accession>A0A921KDM9</accession>
<name>A0A921KDM9_SPOPS</name>
<evidence type="ECO:0000313" key="1">
    <source>
        <dbReference type="EMBL" id="HJF32367.1"/>
    </source>
</evidence>
<gene>
    <name evidence="1" type="ORF">K8V56_11420</name>
</gene>
<organism evidence="1 2">
    <name type="scientific">Sporosarcina psychrophila</name>
    <name type="common">Bacillus psychrophilus</name>
    <dbReference type="NCBI Taxonomy" id="1476"/>
    <lineage>
        <taxon>Bacteria</taxon>
        <taxon>Bacillati</taxon>
        <taxon>Bacillota</taxon>
        <taxon>Bacilli</taxon>
        <taxon>Bacillales</taxon>
        <taxon>Caryophanaceae</taxon>
        <taxon>Sporosarcina</taxon>
    </lineage>
</organism>
<evidence type="ECO:0000313" key="2">
    <source>
        <dbReference type="Proteomes" id="UP000698173"/>
    </source>
</evidence>
<dbReference type="Proteomes" id="UP000698173">
    <property type="component" value="Unassembled WGS sequence"/>
</dbReference>
<dbReference type="AlphaFoldDB" id="A0A921KDM9"/>
<reference evidence="1" key="2">
    <citation type="submission" date="2021-09" db="EMBL/GenBank/DDBJ databases">
        <authorList>
            <person name="Gilroy R."/>
        </authorList>
    </citation>
    <scope>NUCLEOTIDE SEQUENCE</scope>
    <source>
        <strain evidence="1">CHK171-7178</strain>
    </source>
</reference>
<protein>
    <submittedName>
        <fullName evidence="1">DUF2691 family protein</fullName>
    </submittedName>
</protein>
<reference evidence="1" key="1">
    <citation type="journal article" date="2021" name="PeerJ">
        <title>Extensive microbial diversity within the chicken gut microbiome revealed by metagenomics and culture.</title>
        <authorList>
            <person name="Gilroy R."/>
            <person name="Ravi A."/>
            <person name="Getino M."/>
            <person name="Pursley I."/>
            <person name="Horton D.L."/>
            <person name="Alikhan N.F."/>
            <person name="Baker D."/>
            <person name="Gharbi K."/>
            <person name="Hall N."/>
            <person name="Watson M."/>
            <person name="Adriaenssens E.M."/>
            <person name="Foster-Nyarko E."/>
            <person name="Jarju S."/>
            <person name="Secka A."/>
            <person name="Antonio M."/>
            <person name="Oren A."/>
            <person name="Chaudhuri R.R."/>
            <person name="La Ragione R."/>
            <person name="Hildebrand F."/>
            <person name="Pallen M.J."/>
        </authorList>
    </citation>
    <scope>NUCLEOTIDE SEQUENCE</scope>
    <source>
        <strain evidence="1">CHK171-7178</strain>
    </source>
</reference>
<dbReference type="EMBL" id="DYWT01000187">
    <property type="protein sequence ID" value="HJF32367.1"/>
    <property type="molecule type" value="Genomic_DNA"/>
</dbReference>
<comment type="caution">
    <text evidence="1">The sequence shown here is derived from an EMBL/GenBank/DDBJ whole genome shotgun (WGS) entry which is preliminary data.</text>
</comment>
<dbReference type="Pfam" id="PF10903">
    <property type="entry name" value="DUF2691"/>
    <property type="match status" value="1"/>
</dbReference>
<proteinExistence type="predicted"/>
<dbReference type="InterPro" id="IPR020216">
    <property type="entry name" value="Uncharacterised_YncE"/>
</dbReference>